<dbReference type="AlphaFoldDB" id="A0A0D0C558"/>
<organism evidence="1 2">
    <name type="scientific">Collybiopsis luxurians FD-317 M1</name>
    <dbReference type="NCBI Taxonomy" id="944289"/>
    <lineage>
        <taxon>Eukaryota</taxon>
        <taxon>Fungi</taxon>
        <taxon>Dikarya</taxon>
        <taxon>Basidiomycota</taxon>
        <taxon>Agaricomycotina</taxon>
        <taxon>Agaricomycetes</taxon>
        <taxon>Agaricomycetidae</taxon>
        <taxon>Agaricales</taxon>
        <taxon>Marasmiineae</taxon>
        <taxon>Omphalotaceae</taxon>
        <taxon>Collybiopsis</taxon>
        <taxon>Collybiopsis luxurians</taxon>
    </lineage>
</organism>
<evidence type="ECO:0000313" key="2">
    <source>
        <dbReference type="Proteomes" id="UP000053593"/>
    </source>
</evidence>
<dbReference type="Proteomes" id="UP000053593">
    <property type="component" value="Unassembled WGS sequence"/>
</dbReference>
<accession>A0A0D0C558</accession>
<dbReference type="EMBL" id="KN834790">
    <property type="protein sequence ID" value="KIK57564.1"/>
    <property type="molecule type" value="Genomic_DNA"/>
</dbReference>
<dbReference type="HOGENOM" id="CLU_2574124_0_0_1"/>
<evidence type="ECO:0000313" key="1">
    <source>
        <dbReference type="EMBL" id="KIK57564.1"/>
    </source>
</evidence>
<sequence>MMHLRHELDFPTGLKASQKVLRLRESRRDTAACSTLVQPPSSAANYAAPARTSQPPTTINPSYSIKILLSQLLNSTTYGHR</sequence>
<name>A0A0D0C558_9AGAR</name>
<keyword evidence="2" id="KW-1185">Reference proteome</keyword>
<protein>
    <submittedName>
        <fullName evidence="1">Uncharacterized protein</fullName>
    </submittedName>
</protein>
<reference evidence="1 2" key="1">
    <citation type="submission" date="2014-04" db="EMBL/GenBank/DDBJ databases">
        <title>Evolutionary Origins and Diversification of the Mycorrhizal Mutualists.</title>
        <authorList>
            <consortium name="DOE Joint Genome Institute"/>
            <consortium name="Mycorrhizal Genomics Consortium"/>
            <person name="Kohler A."/>
            <person name="Kuo A."/>
            <person name="Nagy L.G."/>
            <person name="Floudas D."/>
            <person name="Copeland A."/>
            <person name="Barry K.W."/>
            <person name="Cichocki N."/>
            <person name="Veneault-Fourrey C."/>
            <person name="LaButti K."/>
            <person name="Lindquist E.A."/>
            <person name="Lipzen A."/>
            <person name="Lundell T."/>
            <person name="Morin E."/>
            <person name="Murat C."/>
            <person name="Riley R."/>
            <person name="Ohm R."/>
            <person name="Sun H."/>
            <person name="Tunlid A."/>
            <person name="Henrissat B."/>
            <person name="Grigoriev I.V."/>
            <person name="Hibbett D.S."/>
            <person name="Martin F."/>
        </authorList>
    </citation>
    <scope>NUCLEOTIDE SEQUENCE [LARGE SCALE GENOMIC DNA]</scope>
    <source>
        <strain evidence="1 2">FD-317 M1</strain>
    </source>
</reference>
<gene>
    <name evidence="1" type="ORF">GYMLUDRAFT_752985</name>
</gene>
<proteinExistence type="predicted"/>